<keyword evidence="7" id="KW-0560">Oxidoreductase</keyword>
<evidence type="ECO:0000256" key="2">
    <source>
        <dbReference type="ARBA" id="ARBA00023110"/>
    </source>
</evidence>
<accession>A0ABR4N449</accession>
<reference evidence="7 8" key="1">
    <citation type="submission" date="2023-09" db="EMBL/GenBank/DDBJ databases">
        <title>Pangenome analysis of Batrachochytrium dendrobatidis and related Chytrids.</title>
        <authorList>
            <person name="Yacoub M.N."/>
            <person name="Stajich J.E."/>
            <person name="James T.Y."/>
        </authorList>
    </citation>
    <scope>NUCLEOTIDE SEQUENCE [LARGE SCALE GENOMIC DNA]</scope>
    <source>
        <strain evidence="7 8">JEL0888</strain>
    </source>
</reference>
<keyword evidence="2 4" id="KW-0697">Rotamase</keyword>
<dbReference type="PRINTS" id="PR00153">
    <property type="entry name" value="CSAPPISMRASE"/>
</dbReference>
<dbReference type="InterPro" id="IPR029000">
    <property type="entry name" value="Cyclophilin-like_dom_sf"/>
</dbReference>
<evidence type="ECO:0000256" key="1">
    <source>
        <dbReference type="ARBA" id="ARBA00000971"/>
    </source>
</evidence>
<keyword evidence="5" id="KW-0812">Transmembrane</keyword>
<feature type="domain" description="PPIase cyclophilin-type" evidence="6">
    <location>
        <begin position="7"/>
        <end position="171"/>
    </location>
</feature>
<comment type="similarity">
    <text evidence="4">Belongs to the cyclophilin-type PPIase family.</text>
</comment>
<keyword evidence="5" id="KW-1133">Transmembrane helix</keyword>
<evidence type="ECO:0000256" key="3">
    <source>
        <dbReference type="ARBA" id="ARBA00023235"/>
    </source>
</evidence>
<dbReference type="PROSITE" id="PS00170">
    <property type="entry name" value="CSA_PPIASE_1"/>
    <property type="match status" value="1"/>
</dbReference>
<protein>
    <recommendedName>
        <fullName evidence="4">Peptidyl-prolyl cis-trans isomerase</fullName>
        <shortName evidence="4">PPIase</shortName>
        <ecNumber evidence="4">5.2.1.8</ecNumber>
    </recommendedName>
</protein>
<evidence type="ECO:0000259" key="6">
    <source>
        <dbReference type="PROSITE" id="PS50072"/>
    </source>
</evidence>
<dbReference type="InterPro" id="IPR020892">
    <property type="entry name" value="Cyclophilin-type_PPIase_CS"/>
</dbReference>
<keyword evidence="7" id="KW-0503">Monooxygenase</keyword>
<gene>
    <name evidence="7" type="primary">CYP11</name>
    <name evidence="7" type="ORF">HK105_206224</name>
</gene>
<organism evidence="7 8">
    <name type="scientific">Polyrhizophydium stewartii</name>
    <dbReference type="NCBI Taxonomy" id="2732419"/>
    <lineage>
        <taxon>Eukaryota</taxon>
        <taxon>Fungi</taxon>
        <taxon>Fungi incertae sedis</taxon>
        <taxon>Chytridiomycota</taxon>
        <taxon>Chytridiomycota incertae sedis</taxon>
        <taxon>Chytridiomycetes</taxon>
        <taxon>Rhizophydiales</taxon>
        <taxon>Rhizophydiales incertae sedis</taxon>
        <taxon>Polyrhizophydium</taxon>
    </lineage>
</organism>
<dbReference type="SUPFAM" id="SSF50891">
    <property type="entry name" value="Cyclophilin-like"/>
    <property type="match status" value="1"/>
</dbReference>
<keyword evidence="8" id="KW-1185">Reference proteome</keyword>
<dbReference type="EC" id="5.2.1.8" evidence="4"/>
<dbReference type="Proteomes" id="UP001527925">
    <property type="component" value="Unassembled WGS sequence"/>
</dbReference>
<evidence type="ECO:0000256" key="4">
    <source>
        <dbReference type="RuleBase" id="RU363019"/>
    </source>
</evidence>
<dbReference type="PANTHER" id="PTHR11071:SF561">
    <property type="entry name" value="PEPTIDYL-PROLYL CIS-TRANS ISOMERASE D-RELATED"/>
    <property type="match status" value="1"/>
</dbReference>
<dbReference type="Gene3D" id="2.40.100.10">
    <property type="entry name" value="Cyclophilin-like"/>
    <property type="match status" value="1"/>
</dbReference>
<proteinExistence type="inferred from homology"/>
<dbReference type="PROSITE" id="PS50072">
    <property type="entry name" value="CSA_PPIASE_2"/>
    <property type="match status" value="1"/>
</dbReference>
<dbReference type="PANTHER" id="PTHR11071">
    <property type="entry name" value="PEPTIDYL-PROLYL CIS-TRANS ISOMERASE"/>
    <property type="match status" value="1"/>
</dbReference>
<keyword evidence="5" id="KW-0472">Membrane</keyword>
<keyword evidence="3 4" id="KW-0413">Isomerase</keyword>
<sequence length="228" mass="24872">MVNPRVFLDIDIDGRRAGRMVFELFADRVPKTANNFRALCTGEFGRSATGAHLSYKGSRFHRIIKGFMIQGGDFTKGDGTGGESIYGGAFEDEDLTTRHLDECLLSMANRGPNTNGSQFFVTSKALPHLDGKHVVFGRLVSGKDLFRRIENVPTDQRDRPHDVVVIANCGELERVEVAGSAAAAAPSASEGDIPISLVVIVVVVVFLLLFFAIAIVQIQLRVAQQQRV</sequence>
<comment type="catalytic activity">
    <reaction evidence="1 4">
        <text>[protein]-peptidylproline (omega=180) = [protein]-peptidylproline (omega=0)</text>
        <dbReference type="Rhea" id="RHEA:16237"/>
        <dbReference type="Rhea" id="RHEA-COMP:10747"/>
        <dbReference type="Rhea" id="RHEA-COMP:10748"/>
        <dbReference type="ChEBI" id="CHEBI:83833"/>
        <dbReference type="ChEBI" id="CHEBI:83834"/>
        <dbReference type="EC" id="5.2.1.8"/>
    </reaction>
</comment>
<feature type="transmembrane region" description="Helical" evidence="5">
    <location>
        <begin position="195"/>
        <end position="218"/>
    </location>
</feature>
<comment type="caution">
    <text evidence="7">The sequence shown here is derived from an EMBL/GenBank/DDBJ whole genome shotgun (WGS) entry which is preliminary data.</text>
</comment>
<dbReference type="GO" id="GO:0004497">
    <property type="term" value="F:monooxygenase activity"/>
    <property type="evidence" value="ECO:0007669"/>
    <property type="project" value="UniProtKB-KW"/>
</dbReference>
<evidence type="ECO:0000313" key="7">
    <source>
        <dbReference type="EMBL" id="KAL2914278.1"/>
    </source>
</evidence>
<dbReference type="InterPro" id="IPR002130">
    <property type="entry name" value="Cyclophilin-type_PPIase_dom"/>
</dbReference>
<evidence type="ECO:0000313" key="8">
    <source>
        <dbReference type="Proteomes" id="UP001527925"/>
    </source>
</evidence>
<dbReference type="Pfam" id="PF00160">
    <property type="entry name" value="Pro_isomerase"/>
    <property type="match status" value="1"/>
</dbReference>
<dbReference type="GO" id="GO:0003755">
    <property type="term" value="F:peptidyl-prolyl cis-trans isomerase activity"/>
    <property type="evidence" value="ECO:0007669"/>
    <property type="project" value="UniProtKB-EC"/>
</dbReference>
<dbReference type="EMBL" id="JADGIZ020000035">
    <property type="protein sequence ID" value="KAL2914278.1"/>
    <property type="molecule type" value="Genomic_DNA"/>
</dbReference>
<name>A0ABR4N449_9FUNG</name>
<comment type="function">
    <text evidence="4">PPIases accelerate the folding of proteins. It catalyzes the cis-trans isomerization of proline imidic peptide bonds in oligopeptides.</text>
</comment>
<evidence type="ECO:0000256" key="5">
    <source>
        <dbReference type="SAM" id="Phobius"/>
    </source>
</evidence>